<evidence type="ECO:0000313" key="4">
    <source>
        <dbReference type="Proteomes" id="UP000037712"/>
    </source>
</evidence>
<dbReference type="EMBL" id="AZYO01000004">
    <property type="protein sequence ID" value="KOS57610.1"/>
    <property type="molecule type" value="Genomic_DNA"/>
</dbReference>
<comment type="caution">
    <text evidence="3">The sequence shown here is derived from an EMBL/GenBank/DDBJ whole genome shotgun (WGS) entry which is preliminary data.</text>
</comment>
<gene>
    <name evidence="3" type="ORF">Z051_03840</name>
</gene>
<sequence>MRVAYSSEHSTTAAEPSPIGEHISNVSGEATTRLSRISSTVRGMRYWALGFRAPWALFLAATLAKSMAVAPLRPM</sequence>
<proteinExistence type="predicted"/>
<feature type="transmembrane region" description="Helical" evidence="2">
    <location>
        <begin position="53"/>
        <end position="72"/>
    </location>
</feature>
<evidence type="ECO:0000256" key="1">
    <source>
        <dbReference type="SAM" id="MobiDB-lite"/>
    </source>
</evidence>
<name>A0A0M9WQC1_RHORH</name>
<reference evidence="4" key="2">
    <citation type="submission" date="2015-01" db="EMBL/GenBank/DDBJ databases">
        <title>Draft genome sequence of potential hydrocarbon metabolising strain of Rhodococcus rhodochrous.</title>
        <authorList>
            <person name="Aggarwal R.K."/>
            <person name="Dawar C."/>
        </authorList>
    </citation>
    <scope>NUCLEOTIDE SEQUENCE [LARGE SCALE GENOMIC DNA]</scope>
    <source>
        <strain evidence="4">KG-21</strain>
    </source>
</reference>
<keyword evidence="2" id="KW-0472">Membrane</keyword>
<evidence type="ECO:0000313" key="3">
    <source>
        <dbReference type="EMBL" id="KOS57610.1"/>
    </source>
</evidence>
<keyword evidence="2" id="KW-1133">Transmembrane helix</keyword>
<feature type="region of interest" description="Disordered" evidence="1">
    <location>
        <begin position="1"/>
        <end position="25"/>
    </location>
</feature>
<accession>A0A0M9WQC1</accession>
<organism evidence="3 4">
    <name type="scientific">Rhodococcus rhodochrous KG-21</name>
    <dbReference type="NCBI Taxonomy" id="1441923"/>
    <lineage>
        <taxon>Bacteria</taxon>
        <taxon>Bacillati</taxon>
        <taxon>Actinomycetota</taxon>
        <taxon>Actinomycetes</taxon>
        <taxon>Mycobacteriales</taxon>
        <taxon>Nocardiaceae</taxon>
        <taxon>Rhodococcus</taxon>
    </lineage>
</organism>
<keyword evidence="2" id="KW-0812">Transmembrane</keyword>
<dbReference type="Proteomes" id="UP000037712">
    <property type="component" value="Unassembled WGS sequence"/>
</dbReference>
<protein>
    <submittedName>
        <fullName evidence="3">Uncharacterized protein</fullName>
    </submittedName>
</protein>
<reference evidence="3 4" key="1">
    <citation type="journal article" date="2015" name="Genome Announc.">
        <title>Draft Genome Sequence of Rhodococcus rhodochrous Strain KG-21, a Soil Isolate from Oil Fields of Krishna-Godavari Basin, India.</title>
        <authorList>
            <person name="Dawar C."/>
            <person name="Aggarwal R.K."/>
        </authorList>
    </citation>
    <scope>NUCLEOTIDE SEQUENCE [LARGE SCALE GENOMIC DNA]</scope>
    <source>
        <strain evidence="3 4">KG-21</strain>
    </source>
</reference>
<dbReference type="AlphaFoldDB" id="A0A0M9WQC1"/>
<evidence type="ECO:0000256" key="2">
    <source>
        <dbReference type="SAM" id="Phobius"/>
    </source>
</evidence>